<sequence length="228" mass="25865">MGSGYSREFKDSIGCLSERYDHKDMNSKRNLGKKVNWRFEGFIRVGTDRIRDSPSSSKGMRNPEDLVQDIRGYCIHGLDSLRGVVGCGSQYKRGRESIEGSIIPSNLFLQKFNNLICFLLGLVRMTQSQLLGNGGDMKNGEGNRKRLKIFDNSDLIKSYSKTLIGRYMNPMEKDVKGTSSWFQVYERFGSRKEERPFLSLETVFGVGVFIFGLSNTLAKDMVSGNGYW</sequence>
<keyword evidence="2" id="KW-1185">Reference proteome</keyword>
<reference evidence="1" key="2">
    <citation type="submission" date="2015-03" db="UniProtKB">
        <authorList>
            <consortium name="EnsemblPlants"/>
        </authorList>
    </citation>
    <scope>IDENTIFICATION</scope>
</reference>
<proteinExistence type="predicted"/>
<evidence type="ECO:0000313" key="1">
    <source>
        <dbReference type="EnsemblPlants" id="Bo1g134380.1"/>
    </source>
</evidence>
<evidence type="ECO:0000313" key="2">
    <source>
        <dbReference type="Proteomes" id="UP000032141"/>
    </source>
</evidence>
<dbReference type="AlphaFoldDB" id="A0A0D3ADP9"/>
<dbReference type="Proteomes" id="UP000032141">
    <property type="component" value="Chromosome C1"/>
</dbReference>
<reference evidence="1 2" key="1">
    <citation type="journal article" date="2014" name="Genome Biol.">
        <title>Transcriptome and methylome profiling reveals relics of genome dominance in the mesopolyploid Brassica oleracea.</title>
        <authorList>
            <person name="Parkin I.A."/>
            <person name="Koh C."/>
            <person name="Tang H."/>
            <person name="Robinson S.J."/>
            <person name="Kagale S."/>
            <person name="Clarke W.E."/>
            <person name="Town C.D."/>
            <person name="Nixon J."/>
            <person name="Krishnakumar V."/>
            <person name="Bidwell S.L."/>
            <person name="Denoeud F."/>
            <person name="Belcram H."/>
            <person name="Links M.G."/>
            <person name="Just J."/>
            <person name="Clarke C."/>
            <person name="Bender T."/>
            <person name="Huebert T."/>
            <person name="Mason A.S."/>
            <person name="Pires J.C."/>
            <person name="Barker G."/>
            <person name="Moore J."/>
            <person name="Walley P.G."/>
            <person name="Manoli S."/>
            <person name="Batley J."/>
            <person name="Edwards D."/>
            <person name="Nelson M.N."/>
            <person name="Wang X."/>
            <person name="Paterson A.H."/>
            <person name="King G."/>
            <person name="Bancroft I."/>
            <person name="Chalhoub B."/>
            <person name="Sharpe A.G."/>
        </authorList>
    </citation>
    <scope>NUCLEOTIDE SEQUENCE</scope>
    <source>
        <strain evidence="1 2">cv. TO1000</strain>
    </source>
</reference>
<dbReference type="Gramene" id="Bo1g134380.1">
    <property type="protein sequence ID" value="Bo1g134380.1"/>
    <property type="gene ID" value="Bo1g134380"/>
</dbReference>
<organism evidence="1 2">
    <name type="scientific">Brassica oleracea var. oleracea</name>
    <dbReference type="NCBI Taxonomy" id="109376"/>
    <lineage>
        <taxon>Eukaryota</taxon>
        <taxon>Viridiplantae</taxon>
        <taxon>Streptophyta</taxon>
        <taxon>Embryophyta</taxon>
        <taxon>Tracheophyta</taxon>
        <taxon>Spermatophyta</taxon>
        <taxon>Magnoliopsida</taxon>
        <taxon>eudicotyledons</taxon>
        <taxon>Gunneridae</taxon>
        <taxon>Pentapetalae</taxon>
        <taxon>rosids</taxon>
        <taxon>malvids</taxon>
        <taxon>Brassicales</taxon>
        <taxon>Brassicaceae</taxon>
        <taxon>Brassiceae</taxon>
        <taxon>Brassica</taxon>
    </lineage>
</organism>
<protein>
    <submittedName>
        <fullName evidence="1">Uncharacterized protein</fullName>
    </submittedName>
</protein>
<dbReference type="HOGENOM" id="CLU_1217417_0_0_1"/>
<name>A0A0D3ADP9_BRAOL</name>
<dbReference type="EnsemblPlants" id="Bo1g134380.1">
    <property type="protein sequence ID" value="Bo1g134380.1"/>
    <property type="gene ID" value="Bo1g134380"/>
</dbReference>
<accession>A0A0D3ADP9</accession>